<gene>
    <name evidence="2" type="ORF">BCS93_03645</name>
</gene>
<dbReference type="NCBIfam" id="TIGR02532">
    <property type="entry name" value="IV_pilin_GFxxxE"/>
    <property type="match status" value="1"/>
</dbReference>
<dbReference type="Pfam" id="PF07963">
    <property type="entry name" value="N_methyl"/>
    <property type="match status" value="1"/>
</dbReference>
<dbReference type="InterPro" id="IPR012902">
    <property type="entry name" value="N_methyl_site"/>
</dbReference>
<accession>A0AAP8MTD1</accession>
<dbReference type="Proteomes" id="UP000235611">
    <property type="component" value="Unassembled WGS sequence"/>
</dbReference>
<dbReference type="PROSITE" id="PS00409">
    <property type="entry name" value="PROKAR_NTER_METHYL"/>
    <property type="match status" value="1"/>
</dbReference>
<organism evidence="2 3">
    <name type="scientific">Vibrio breoganii</name>
    <dbReference type="NCBI Taxonomy" id="553239"/>
    <lineage>
        <taxon>Bacteria</taxon>
        <taxon>Pseudomonadati</taxon>
        <taxon>Pseudomonadota</taxon>
        <taxon>Gammaproteobacteria</taxon>
        <taxon>Vibrionales</taxon>
        <taxon>Vibrionaceae</taxon>
        <taxon>Vibrio</taxon>
    </lineage>
</organism>
<evidence type="ECO:0000313" key="2">
    <source>
        <dbReference type="EMBL" id="PMP07300.1"/>
    </source>
</evidence>
<evidence type="ECO:0000256" key="1">
    <source>
        <dbReference type="SAM" id="Phobius"/>
    </source>
</evidence>
<proteinExistence type="predicted"/>
<keyword evidence="1" id="KW-1133">Transmembrane helix</keyword>
<reference evidence="3" key="1">
    <citation type="submission" date="2016-07" db="EMBL/GenBank/DDBJ databases">
        <title>Nontailed viruses are major unrecognized killers of bacteria in the ocean.</title>
        <authorList>
            <person name="Kauffman K."/>
            <person name="Hussain F."/>
            <person name="Yang J."/>
            <person name="Arevalo P."/>
            <person name="Brown J."/>
            <person name="Cutler M."/>
            <person name="Kelly L."/>
            <person name="Polz M.F."/>
        </authorList>
    </citation>
    <scope>NUCLEOTIDE SEQUENCE [LARGE SCALE GENOMIC DNA]</scope>
    <source>
        <strain evidence="3">10N.222.49.A5</strain>
    </source>
</reference>
<dbReference type="InterPro" id="IPR045584">
    <property type="entry name" value="Pilin-like"/>
</dbReference>
<name>A0AAP8MTD1_9VIBR</name>
<feature type="transmembrane region" description="Helical" evidence="1">
    <location>
        <begin position="12"/>
        <end position="31"/>
    </location>
</feature>
<keyword evidence="1" id="KW-0812">Transmembrane</keyword>
<dbReference type="EMBL" id="MDBO01000109">
    <property type="protein sequence ID" value="PMP07300.1"/>
    <property type="molecule type" value="Genomic_DNA"/>
</dbReference>
<dbReference type="AlphaFoldDB" id="A0AAP8MTD1"/>
<evidence type="ECO:0000313" key="3">
    <source>
        <dbReference type="Proteomes" id="UP000235611"/>
    </source>
</evidence>
<dbReference type="SUPFAM" id="SSF54523">
    <property type="entry name" value="Pili subunits"/>
    <property type="match status" value="1"/>
</dbReference>
<comment type="caution">
    <text evidence="2">The sequence shown here is derived from an EMBL/GenBank/DDBJ whole genome shotgun (WGS) entry which is preliminary data.</text>
</comment>
<dbReference type="Gene3D" id="3.30.700.10">
    <property type="entry name" value="Glycoprotein, Type 4 Pilin"/>
    <property type="match status" value="1"/>
</dbReference>
<keyword evidence="1" id="KW-0472">Membrane</keyword>
<evidence type="ECO:0008006" key="4">
    <source>
        <dbReference type="Google" id="ProtNLM"/>
    </source>
</evidence>
<sequence>MSKNKGFTLIELVVVIVILGILAVTAMPRFLDLQIDSRIAALEGAIGAIQDANSLVYSKTAIEGVETEEDLDGTEIGYPGTQITYGYMRADDETLKEFVEGFEGKEWVLEDDYDVKGNWNTRIYLADFGEHDQSFLCHIQYERASTEGVRPRVLINTEDC</sequence>
<protein>
    <recommendedName>
        <fullName evidence="4">Prepilin-type N-terminal cleavage/methylation domain-containing protein</fullName>
    </recommendedName>
</protein>